<evidence type="ECO:0000313" key="3">
    <source>
        <dbReference type="Proteomes" id="UP000054324"/>
    </source>
</evidence>
<name>A0A074YTD2_OPIVI</name>
<dbReference type="RefSeq" id="XP_009178270.1">
    <property type="nucleotide sequence ID" value="XM_009180006.1"/>
</dbReference>
<accession>A0A074YTD2</accession>
<dbReference type="KEGG" id="ovi:T265_12409"/>
<organism evidence="2 3">
    <name type="scientific">Opisthorchis viverrini</name>
    <name type="common">Southeast Asian liver fluke</name>
    <dbReference type="NCBI Taxonomy" id="6198"/>
    <lineage>
        <taxon>Eukaryota</taxon>
        <taxon>Metazoa</taxon>
        <taxon>Spiralia</taxon>
        <taxon>Lophotrochozoa</taxon>
        <taxon>Platyhelminthes</taxon>
        <taxon>Trematoda</taxon>
        <taxon>Digenea</taxon>
        <taxon>Opisthorchiida</taxon>
        <taxon>Opisthorchiata</taxon>
        <taxon>Opisthorchiidae</taxon>
        <taxon>Opisthorchis</taxon>
    </lineage>
</organism>
<keyword evidence="3" id="KW-1185">Reference proteome</keyword>
<reference evidence="2 3" key="1">
    <citation type="submission" date="2013-11" db="EMBL/GenBank/DDBJ databases">
        <title>Opisthorchis viverrini - life in the bile duct.</title>
        <authorList>
            <person name="Young N.D."/>
            <person name="Nagarajan N."/>
            <person name="Lin S.J."/>
            <person name="Korhonen P.K."/>
            <person name="Jex A.R."/>
            <person name="Hall R.S."/>
            <person name="Safavi-Hemami H."/>
            <person name="Kaewkong W."/>
            <person name="Bertrand D."/>
            <person name="Gao S."/>
            <person name="Seet Q."/>
            <person name="Wongkham S."/>
            <person name="Teh B.T."/>
            <person name="Wongkham C."/>
            <person name="Intapan P.M."/>
            <person name="Maleewong W."/>
            <person name="Yang X."/>
            <person name="Hu M."/>
            <person name="Wang Z."/>
            <person name="Hofmann A."/>
            <person name="Sternberg P.W."/>
            <person name="Tan P."/>
            <person name="Wang J."/>
            <person name="Gasser R.B."/>
        </authorList>
    </citation>
    <scope>NUCLEOTIDE SEQUENCE [LARGE SCALE GENOMIC DNA]</scope>
</reference>
<proteinExistence type="predicted"/>
<protein>
    <submittedName>
        <fullName evidence="2">Uncharacterized protein</fullName>
    </submittedName>
</protein>
<evidence type="ECO:0000313" key="2">
    <source>
        <dbReference type="EMBL" id="KER17983.1"/>
    </source>
</evidence>
<dbReference type="Proteomes" id="UP000054324">
    <property type="component" value="Unassembled WGS sequence"/>
</dbReference>
<dbReference type="CTD" id="20326577"/>
<feature type="region of interest" description="Disordered" evidence="1">
    <location>
        <begin position="1"/>
        <end position="32"/>
    </location>
</feature>
<dbReference type="GeneID" id="20326577"/>
<gene>
    <name evidence="2" type="ORF">T265_12409</name>
</gene>
<evidence type="ECO:0000256" key="1">
    <source>
        <dbReference type="SAM" id="MobiDB-lite"/>
    </source>
</evidence>
<dbReference type="AlphaFoldDB" id="A0A074YTD2"/>
<dbReference type="EMBL" id="KL625636">
    <property type="protein sequence ID" value="KER17983.1"/>
    <property type="molecule type" value="Genomic_DNA"/>
</dbReference>
<sequence>MVNPGSHNTDIRLFGYRRPVSESEKGDNVVQGHPAAPEWKAVIGLATGFEADRCAARQNASG</sequence>